<name>A0AAJ4TWW2_9STAP</name>
<evidence type="ECO:0000313" key="3">
    <source>
        <dbReference type="Proteomes" id="UP000826802"/>
    </source>
</evidence>
<keyword evidence="1" id="KW-0732">Signal</keyword>
<accession>A0AAJ4TWW2</accession>
<gene>
    <name evidence="2" type="ORF">KYI11_02745</name>
</gene>
<proteinExistence type="predicted"/>
<reference evidence="2 3" key="1">
    <citation type="submission" date="2021-07" db="EMBL/GenBank/DDBJ databases">
        <title>Prevalence and characterization of methicillin-resistant Macrococcus spp. in food producing animals and meat in Switzerland in 2019.</title>
        <authorList>
            <person name="Keller J.E."/>
            <person name="Schwendener S."/>
            <person name="Neuenschwander J."/>
            <person name="Overesch G."/>
            <person name="Perreten V."/>
        </authorList>
    </citation>
    <scope>NUCLEOTIDE SEQUENCE [LARGE SCALE GENOMIC DNA]</scope>
    <source>
        <strain evidence="2 3">19Msa0936</strain>
    </source>
</reference>
<protein>
    <submittedName>
        <fullName evidence="2">Uncharacterized protein</fullName>
    </submittedName>
</protein>
<dbReference type="Proteomes" id="UP000826802">
    <property type="component" value="Chromosome"/>
</dbReference>
<evidence type="ECO:0000313" key="2">
    <source>
        <dbReference type="EMBL" id="QYA42865.1"/>
    </source>
</evidence>
<sequence>MKKALLSALLLSGLVSQVNIADAKGEVKPCYTASKVQVKAPNMLERKTINVIRSGQYSFDGIKLDMSYPAVKKVLGKPKMEMVEQYQFGKMVTLKYNHLKLTLFSNDRYAKPDTIKVISITYNFPKENRFDIKQLQSKYGKPEDITTGANDKDVNYNNYNLKYKKSGKSWLLNSMDLMTRNEPVIDENTMAKNNKKTKIAHTGEYTITNSDIKNMAKGTFALKGAKLNMTATAATKAIGQALEDRTIMTPNGTDVFQEYAFGSVHVRYQSKDCASSPVLKQMIFDYDKRGLTFSKIESLVGKADQTVDGKVDTTYVGNKEIKVKTRTNTYGHLIAIGQYYKGEWRVTEVQYK</sequence>
<feature type="signal peptide" evidence="1">
    <location>
        <begin position="1"/>
        <end position="21"/>
    </location>
</feature>
<dbReference type="EMBL" id="CP079981">
    <property type="protein sequence ID" value="QYA42865.1"/>
    <property type="molecule type" value="Genomic_DNA"/>
</dbReference>
<organism evidence="2 3">
    <name type="scientific">Macrococcoides bohemicum</name>
    <dbReference type="NCBI Taxonomy" id="1903056"/>
    <lineage>
        <taxon>Bacteria</taxon>
        <taxon>Bacillati</taxon>
        <taxon>Bacillota</taxon>
        <taxon>Bacilli</taxon>
        <taxon>Bacillales</taxon>
        <taxon>Staphylococcaceae</taxon>
        <taxon>Macrococcoides</taxon>
    </lineage>
</organism>
<dbReference type="AlphaFoldDB" id="A0AAJ4TWW2"/>
<keyword evidence="3" id="KW-1185">Reference proteome</keyword>
<evidence type="ECO:0000256" key="1">
    <source>
        <dbReference type="SAM" id="SignalP"/>
    </source>
</evidence>
<feature type="chain" id="PRO_5042608405" evidence="1">
    <location>
        <begin position="22"/>
        <end position="352"/>
    </location>
</feature>
<dbReference type="RefSeq" id="WP_219503606.1">
    <property type="nucleotide sequence ID" value="NZ_CP079981.1"/>
</dbReference>